<dbReference type="GeneID" id="36528854"/>
<evidence type="ECO:0000313" key="3">
    <source>
        <dbReference type="Proteomes" id="UP000234474"/>
    </source>
</evidence>
<protein>
    <submittedName>
        <fullName evidence="2">Uncharacterized protein</fullName>
    </submittedName>
</protein>
<name>A0A2I1BZK3_ASPN1</name>
<keyword evidence="1" id="KW-1133">Transmembrane helix</keyword>
<proteinExistence type="predicted"/>
<dbReference type="Proteomes" id="UP000234474">
    <property type="component" value="Unassembled WGS sequence"/>
</dbReference>
<feature type="transmembrane region" description="Helical" evidence="1">
    <location>
        <begin position="20"/>
        <end position="41"/>
    </location>
</feature>
<dbReference type="EMBL" id="MSZS01000007">
    <property type="protein sequence ID" value="PKX90795.1"/>
    <property type="molecule type" value="Genomic_DNA"/>
</dbReference>
<dbReference type="AlphaFoldDB" id="A0A2I1BZK3"/>
<evidence type="ECO:0000256" key="1">
    <source>
        <dbReference type="SAM" id="Phobius"/>
    </source>
</evidence>
<keyword evidence="3" id="KW-1185">Reference proteome</keyword>
<keyword evidence="1" id="KW-0812">Transmembrane</keyword>
<dbReference type="VEuPathDB" id="FungiDB:P174DRAFT_273559"/>
<keyword evidence="1" id="KW-0472">Membrane</keyword>
<evidence type="ECO:0000313" key="2">
    <source>
        <dbReference type="EMBL" id="PKX90795.1"/>
    </source>
</evidence>
<reference evidence="3" key="1">
    <citation type="journal article" date="2018" name="Proc. Natl. Acad. Sci. U.S.A.">
        <title>Linking secondary metabolites to gene clusters through genome sequencing of six diverse Aspergillus species.</title>
        <authorList>
            <person name="Kaerboelling I."/>
            <person name="Vesth T.C."/>
            <person name="Frisvad J.C."/>
            <person name="Nybo J.L."/>
            <person name="Theobald S."/>
            <person name="Kuo A."/>
            <person name="Bowyer P."/>
            <person name="Matsuda Y."/>
            <person name="Mondo S."/>
            <person name="Lyhne E.K."/>
            <person name="Kogle M.E."/>
            <person name="Clum A."/>
            <person name="Lipzen A."/>
            <person name="Salamov A."/>
            <person name="Ngan C.Y."/>
            <person name="Daum C."/>
            <person name="Chiniquy J."/>
            <person name="Barry K."/>
            <person name="LaButti K."/>
            <person name="Haridas S."/>
            <person name="Simmons B.A."/>
            <person name="Magnuson J.K."/>
            <person name="Mortensen U.H."/>
            <person name="Larsen T.O."/>
            <person name="Grigoriev I.V."/>
            <person name="Baker S.E."/>
            <person name="Andersen M.R."/>
        </authorList>
    </citation>
    <scope>NUCLEOTIDE SEQUENCE [LARGE SCALE GENOMIC DNA]</scope>
    <source>
        <strain evidence="3">IBT 16806</strain>
    </source>
</reference>
<accession>A0A2I1BZK3</accession>
<comment type="caution">
    <text evidence="2">The sequence shown here is derived from an EMBL/GenBank/DDBJ whole genome shotgun (WGS) entry which is preliminary data.</text>
</comment>
<gene>
    <name evidence="2" type="ORF">P174DRAFT_273559</name>
</gene>
<organism evidence="2 3">
    <name type="scientific">Aspergillus novofumigatus (strain IBT 16806)</name>
    <dbReference type="NCBI Taxonomy" id="1392255"/>
    <lineage>
        <taxon>Eukaryota</taxon>
        <taxon>Fungi</taxon>
        <taxon>Dikarya</taxon>
        <taxon>Ascomycota</taxon>
        <taxon>Pezizomycotina</taxon>
        <taxon>Eurotiomycetes</taxon>
        <taxon>Eurotiomycetidae</taxon>
        <taxon>Eurotiales</taxon>
        <taxon>Aspergillaceae</taxon>
        <taxon>Aspergillus</taxon>
        <taxon>Aspergillus subgen. Fumigati</taxon>
    </lineage>
</organism>
<dbReference type="RefSeq" id="XP_024679390.1">
    <property type="nucleotide sequence ID" value="XM_024821528.1"/>
</dbReference>
<sequence>MMQWQDNSQVQVRESLVYLIFYGGGYPSMTCSTTLFIKILYRSNNKYIPTAPQRHGTQHLDNQGLTGSRAIQAFSSFCLPANHYHPSITSSTTVV</sequence>